<feature type="domain" description="BEN" evidence="2">
    <location>
        <begin position="248"/>
        <end position="353"/>
    </location>
</feature>
<dbReference type="InterPro" id="IPR040391">
    <property type="entry name" value="BEND5"/>
</dbReference>
<dbReference type="PANTHER" id="PTHR14628">
    <property type="entry name" value="BEN DOMAIN-CONTAINING PROTEIN 5"/>
    <property type="match status" value="1"/>
</dbReference>
<dbReference type="AlphaFoldDB" id="A0A3B3Q6S0"/>
<name>A0A3B3Q6S0_9TELE</name>
<reference evidence="3" key="1">
    <citation type="submission" date="2025-08" db="UniProtKB">
        <authorList>
            <consortium name="Ensembl"/>
        </authorList>
    </citation>
    <scope>IDENTIFICATION</scope>
</reference>
<sequence length="357" mass="40693">MFAYVYFLDDRVKDSVNVKDIKHFDPKNTTDFSSTQTYWILQKGRFTSGQILFMKETCEEIEQFLATGKRIRVPKLLDKIPPENNTSERKEAKDNATAQKTSIEEGRQTFLMDILKKRQALKRKQPLCPPHSTTKREKLIVDDEISSESEDELIQKSKFDELEKRYKLLSRKYQEAIAEGKELRKLNVELQTCLVAKILCGNNTSPGSIKALPVTTGNNTSPGSIKALPVTTENSFEQISEKHEVDIGEGVFVHSGKWKKIQDNIKDSLFVKEMAVCIWGTSTLANRSLEGKSCPTTKSDPRPPLTPHKFRALKCCFQKWLKGKNLDEGELKARAGKLGHYITEKIQDINKKLKPKK</sequence>
<evidence type="ECO:0000256" key="1">
    <source>
        <dbReference type="SAM" id="MobiDB-lite"/>
    </source>
</evidence>
<dbReference type="GO" id="GO:0045892">
    <property type="term" value="P:negative regulation of DNA-templated transcription"/>
    <property type="evidence" value="ECO:0007669"/>
    <property type="project" value="InterPro"/>
</dbReference>
<evidence type="ECO:0000313" key="3">
    <source>
        <dbReference type="Ensembl" id="ENSPKIP00000001534.1"/>
    </source>
</evidence>
<dbReference type="GeneTree" id="ENSGT00390000001724"/>
<dbReference type="Ensembl" id="ENSPKIT00000025455.1">
    <property type="protein sequence ID" value="ENSPKIP00000001534.1"/>
    <property type="gene ID" value="ENSPKIG00000019791.1"/>
</dbReference>
<accession>A0A3B3Q6S0</accession>
<dbReference type="PANTHER" id="PTHR14628:SF1">
    <property type="entry name" value="BEN DOMAIN-CONTAINING PROTEIN 5"/>
    <property type="match status" value="1"/>
</dbReference>
<evidence type="ECO:0000259" key="2">
    <source>
        <dbReference type="PROSITE" id="PS51457"/>
    </source>
</evidence>
<keyword evidence="4" id="KW-1185">Reference proteome</keyword>
<dbReference type="Proteomes" id="UP000261540">
    <property type="component" value="Unplaced"/>
</dbReference>
<dbReference type="InterPro" id="IPR018379">
    <property type="entry name" value="BEN_domain"/>
</dbReference>
<protein>
    <submittedName>
        <fullName evidence="3">BEN domain-containing protein 5-like</fullName>
    </submittedName>
</protein>
<dbReference type="Gene3D" id="1.10.10.2590">
    <property type="entry name" value="BEN domain"/>
    <property type="match status" value="1"/>
</dbReference>
<organism evidence="3 4">
    <name type="scientific">Paramormyrops kingsleyae</name>
    <dbReference type="NCBI Taxonomy" id="1676925"/>
    <lineage>
        <taxon>Eukaryota</taxon>
        <taxon>Metazoa</taxon>
        <taxon>Chordata</taxon>
        <taxon>Craniata</taxon>
        <taxon>Vertebrata</taxon>
        <taxon>Euteleostomi</taxon>
        <taxon>Actinopterygii</taxon>
        <taxon>Neopterygii</taxon>
        <taxon>Teleostei</taxon>
        <taxon>Osteoglossocephala</taxon>
        <taxon>Osteoglossomorpha</taxon>
        <taxon>Osteoglossiformes</taxon>
        <taxon>Mormyridae</taxon>
        <taxon>Paramormyrops</taxon>
    </lineage>
</organism>
<reference evidence="3" key="2">
    <citation type="submission" date="2025-09" db="UniProtKB">
        <authorList>
            <consortium name="Ensembl"/>
        </authorList>
    </citation>
    <scope>IDENTIFICATION</scope>
</reference>
<dbReference type="GO" id="GO:0003677">
    <property type="term" value="F:DNA binding"/>
    <property type="evidence" value="ECO:0007669"/>
    <property type="project" value="InterPro"/>
</dbReference>
<dbReference type="PROSITE" id="PS51457">
    <property type="entry name" value="BEN"/>
    <property type="match status" value="1"/>
</dbReference>
<evidence type="ECO:0000313" key="4">
    <source>
        <dbReference type="Proteomes" id="UP000261540"/>
    </source>
</evidence>
<proteinExistence type="predicted"/>
<feature type="region of interest" description="Disordered" evidence="1">
    <location>
        <begin position="79"/>
        <end position="101"/>
    </location>
</feature>
<feature type="compositionally biased region" description="Basic and acidic residues" evidence="1">
    <location>
        <begin position="79"/>
        <end position="94"/>
    </location>
</feature>